<comment type="caution">
    <text evidence="1">The sequence shown here is derived from an EMBL/GenBank/DDBJ whole genome shotgun (WGS) entry which is preliminary data.</text>
</comment>
<dbReference type="AlphaFoldDB" id="A0A6M1TAA8"/>
<dbReference type="EMBL" id="JAALLS010000002">
    <property type="protein sequence ID" value="NGP87282.1"/>
    <property type="molecule type" value="Genomic_DNA"/>
</dbReference>
<protein>
    <recommendedName>
        <fullName evidence="3">DUF4249 family protein</fullName>
    </recommendedName>
</protein>
<evidence type="ECO:0000313" key="2">
    <source>
        <dbReference type="Proteomes" id="UP000479132"/>
    </source>
</evidence>
<reference evidence="1 2" key="1">
    <citation type="submission" date="2020-02" db="EMBL/GenBank/DDBJ databases">
        <title>Aliifodinibius halophilus 2W32, complete genome.</title>
        <authorList>
            <person name="Li Y."/>
            <person name="Wu S."/>
        </authorList>
    </citation>
    <scope>NUCLEOTIDE SEQUENCE [LARGE SCALE GENOMIC DNA]</scope>
    <source>
        <strain evidence="1 2">2W32</strain>
    </source>
</reference>
<gene>
    <name evidence="1" type="ORF">G3569_02855</name>
</gene>
<dbReference type="PROSITE" id="PS51257">
    <property type="entry name" value="PROKAR_LIPOPROTEIN"/>
    <property type="match status" value="1"/>
</dbReference>
<evidence type="ECO:0000313" key="1">
    <source>
        <dbReference type="EMBL" id="NGP87282.1"/>
    </source>
</evidence>
<keyword evidence="2" id="KW-1185">Reference proteome</keyword>
<name>A0A6M1TAA8_9BACT</name>
<evidence type="ECO:0008006" key="3">
    <source>
        <dbReference type="Google" id="ProtNLM"/>
    </source>
</evidence>
<dbReference type="Proteomes" id="UP000479132">
    <property type="component" value="Unassembled WGS sequence"/>
</dbReference>
<accession>A0A6M1TAA8</accession>
<dbReference type="RefSeq" id="WP_165265881.1">
    <property type="nucleotide sequence ID" value="NZ_JAALLS010000002.1"/>
</dbReference>
<proteinExistence type="predicted"/>
<organism evidence="1 2">
    <name type="scientific">Fodinibius halophilus</name>
    <dbReference type="NCBI Taxonomy" id="1736908"/>
    <lineage>
        <taxon>Bacteria</taxon>
        <taxon>Pseudomonadati</taxon>
        <taxon>Balneolota</taxon>
        <taxon>Balneolia</taxon>
        <taxon>Balneolales</taxon>
        <taxon>Balneolaceae</taxon>
        <taxon>Fodinibius</taxon>
    </lineage>
</organism>
<sequence length="296" mass="33474">MMFESKYPFIFILFTFTCILFVGCEDRNISPFEEKTGTYSMYGALKIDDSPNYIRVKNLNTPFLSKKAKSLDAKVTFEDLQTGSRNILEDTVVNFSGHYTHNFIVKQKMDPASTYKVTVDGKAAEEPITSTITTPDITQISLSDPDSVACTQQITFNYKNVPDPESIRMKIGFKYKGQYKWSEVGKVDQVKHRENTDEMYLTLSTRQLLVEVFPPPEIGNRNVNPLYLNPTVSCNQLDSKTVRVKYLHFGPDWEHANGGYGPENPLQSPDIDGGLGFVGAYREGTFTYDFYTSAGN</sequence>